<protein>
    <submittedName>
        <fullName evidence="2">Unannotated protein</fullName>
    </submittedName>
</protein>
<dbReference type="AlphaFoldDB" id="A0A6J6SL39"/>
<organism evidence="2">
    <name type="scientific">freshwater metagenome</name>
    <dbReference type="NCBI Taxonomy" id="449393"/>
    <lineage>
        <taxon>unclassified sequences</taxon>
        <taxon>metagenomes</taxon>
        <taxon>ecological metagenomes</taxon>
    </lineage>
</organism>
<reference evidence="2" key="1">
    <citation type="submission" date="2020-05" db="EMBL/GenBank/DDBJ databases">
        <authorList>
            <person name="Chiriac C."/>
            <person name="Salcher M."/>
            <person name="Ghai R."/>
            <person name="Kavagutti S V."/>
        </authorList>
    </citation>
    <scope>NUCLEOTIDE SEQUENCE</scope>
</reference>
<dbReference type="EMBL" id="CAEZYQ010000005">
    <property type="protein sequence ID" value="CAB4735453.1"/>
    <property type="molecule type" value="Genomic_DNA"/>
</dbReference>
<evidence type="ECO:0000313" key="2">
    <source>
        <dbReference type="EMBL" id="CAB4735453.1"/>
    </source>
</evidence>
<accession>A0A6J6SL39</accession>
<gene>
    <name evidence="2" type="ORF">UFOPK2761_00857</name>
</gene>
<feature type="compositionally biased region" description="Acidic residues" evidence="1">
    <location>
        <begin position="134"/>
        <end position="143"/>
    </location>
</feature>
<proteinExistence type="predicted"/>
<name>A0A6J6SL39_9ZZZZ</name>
<feature type="region of interest" description="Disordered" evidence="1">
    <location>
        <begin position="106"/>
        <end position="143"/>
    </location>
</feature>
<evidence type="ECO:0000256" key="1">
    <source>
        <dbReference type="SAM" id="MobiDB-lite"/>
    </source>
</evidence>
<sequence length="283" mass="29002">MSEELSPADEARLRRLLGRARHDEPVPEDVAARLDDVLARLDGDARPHDLHDDLDGYAAAARASSGSPAAGAAPPRRPRRGLTLLVAAAAVVVAGVGVDAVVDRTESGGDAAATSEVAADGGLADPTEGRASDEDLAEMEAEEQAEAYALDASPEAATDGGAAAGSMAAVPGDLLAVGGRLVEVEEGSFTEVAERLQRRLSGDRRVAARTQGPEPLRDAAPRVQRAWQSCTPPEVGPGTHVAVLYDGSPAVLVLRPVEGATQVAALLQCGTGEVLRSVTLPVP</sequence>